<evidence type="ECO:0000313" key="2">
    <source>
        <dbReference type="EMBL" id="KAJ1216446.1"/>
    </source>
</evidence>
<comment type="caution">
    <text evidence="2">The sequence shown here is derived from an EMBL/GenBank/DDBJ whole genome shotgun (WGS) entry which is preliminary data.</text>
</comment>
<name>A0AAV7WUF3_PLEWA</name>
<accession>A0AAV7WUF3</accession>
<reference evidence="2" key="1">
    <citation type="journal article" date="2022" name="bioRxiv">
        <title>Sequencing and chromosome-scale assembly of the giantPleurodeles waltlgenome.</title>
        <authorList>
            <person name="Brown T."/>
            <person name="Elewa A."/>
            <person name="Iarovenko S."/>
            <person name="Subramanian E."/>
            <person name="Araus A.J."/>
            <person name="Petzold A."/>
            <person name="Susuki M."/>
            <person name="Suzuki K.-i.T."/>
            <person name="Hayashi T."/>
            <person name="Toyoda A."/>
            <person name="Oliveira C."/>
            <person name="Osipova E."/>
            <person name="Leigh N.D."/>
            <person name="Simon A."/>
            <person name="Yun M.H."/>
        </authorList>
    </citation>
    <scope>NUCLEOTIDE SEQUENCE</scope>
    <source>
        <strain evidence="2">20211129_DDA</strain>
        <tissue evidence="2">Liver</tissue>
    </source>
</reference>
<evidence type="ECO:0000256" key="1">
    <source>
        <dbReference type="SAM" id="MobiDB-lite"/>
    </source>
</evidence>
<dbReference type="EMBL" id="JANPWB010000001">
    <property type="protein sequence ID" value="KAJ1216446.1"/>
    <property type="molecule type" value="Genomic_DNA"/>
</dbReference>
<feature type="region of interest" description="Disordered" evidence="1">
    <location>
        <begin position="1"/>
        <end position="40"/>
    </location>
</feature>
<sequence>MTAPRRRPFWLSRWAGGRPPEGRPPAQRETPFNNEAGSEWSRRSCRGATGTVAPVAIFSVCFADTEILSGALLGGPCTAHASGMGSAGAPRGPTTPVPAILCPGDGAWISCAGRKKSQELRRSGGRQIFYSSLGVGLRHYDLAMHRSSEPHIEFPVAILALLRSYCEVGLRHSGFGVR</sequence>
<proteinExistence type="predicted"/>
<organism evidence="2 3">
    <name type="scientific">Pleurodeles waltl</name>
    <name type="common">Iberian ribbed newt</name>
    <dbReference type="NCBI Taxonomy" id="8319"/>
    <lineage>
        <taxon>Eukaryota</taxon>
        <taxon>Metazoa</taxon>
        <taxon>Chordata</taxon>
        <taxon>Craniata</taxon>
        <taxon>Vertebrata</taxon>
        <taxon>Euteleostomi</taxon>
        <taxon>Amphibia</taxon>
        <taxon>Batrachia</taxon>
        <taxon>Caudata</taxon>
        <taxon>Salamandroidea</taxon>
        <taxon>Salamandridae</taxon>
        <taxon>Pleurodelinae</taxon>
        <taxon>Pleurodeles</taxon>
    </lineage>
</organism>
<dbReference type="AlphaFoldDB" id="A0AAV7WUF3"/>
<evidence type="ECO:0000313" key="3">
    <source>
        <dbReference type="Proteomes" id="UP001066276"/>
    </source>
</evidence>
<protein>
    <submittedName>
        <fullName evidence="2">Uncharacterized protein</fullName>
    </submittedName>
</protein>
<gene>
    <name evidence="2" type="ORF">NDU88_004048</name>
</gene>
<dbReference type="Proteomes" id="UP001066276">
    <property type="component" value="Chromosome 1_1"/>
</dbReference>
<keyword evidence="3" id="KW-1185">Reference proteome</keyword>